<dbReference type="PANTHER" id="PTHR21483:SF18">
    <property type="entry name" value="RNA POLYMERASE II-ASSOCIATED PROTEIN 1"/>
    <property type="match status" value="1"/>
</dbReference>
<feature type="region of interest" description="Disordered" evidence="1">
    <location>
        <begin position="136"/>
        <end position="220"/>
    </location>
</feature>
<accession>A0A9W8TGY2</accession>
<feature type="compositionally biased region" description="Polar residues" evidence="1">
    <location>
        <begin position="51"/>
        <end position="69"/>
    </location>
</feature>
<dbReference type="PANTHER" id="PTHR21483">
    <property type="entry name" value="RNA POLYMERASE II-ASSOCIATED PROTEIN 1"/>
    <property type="match status" value="1"/>
</dbReference>
<name>A0A9W8TGY2_9PEZI</name>
<organism evidence="3 4">
    <name type="scientific">Xylaria arbuscula</name>
    <dbReference type="NCBI Taxonomy" id="114810"/>
    <lineage>
        <taxon>Eukaryota</taxon>
        <taxon>Fungi</taxon>
        <taxon>Dikarya</taxon>
        <taxon>Ascomycota</taxon>
        <taxon>Pezizomycotina</taxon>
        <taxon>Sordariomycetes</taxon>
        <taxon>Xylariomycetidae</taxon>
        <taxon>Xylariales</taxon>
        <taxon>Xylariaceae</taxon>
        <taxon>Xylaria</taxon>
    </lineage>
</organism>
<dbReference type="GO" id="GO:0006366">
    <property type="term" value="P:transcription by RNA polymerase II"/>
    <property type="evidence" value="ECO:0007669"/>
    <property type="project" value="InterPro"/>
</dbReference>
<evidence type="ECO:0000313" key="4">
    <source>
        <dbReference type="Proteomes" id="UP001148614"/>
    </source>
</evidence>
<feature type="compositionally biased region" description="Polar residues" evidence="1">
    <location>
        <begin position="211"/>
        <end position="220"/>
    </location>
</feature>
<dbReference type="Pfam" id="PF08621">
    <property type="entry name" value="RPAP1_N"/>
    <property type="match status" value="1"/>
</dbReference>
<dbReference type="Proteomes" id="UP001148614">
    <property type="component" value="Unassembled WGS sequence"/>
</dbReference>
<evidence type="ECO:0000259" key="2">
    <source>
        <dbReference type="Pfam" id="PF08621"/>
    </source>
</evidence>
<feature type="compositionally biased region" description="Basic and acidic residues" evidence="1">
    <location>
        <begin position="1"/>
        <end position="15"/>
    </location>
</feature>
<protein>
    <recommendedName>
        <fullName evidence="2">RPAP1 N-terminal domain-containing protein</fullName>
    </recommendedName>
</protein>
<proteinExistence type="predicted"/>
<comment type="caution">
    <text evidence="3">The sequence shown here is derived from an EMBL/GenBank/DDBJ whole genome shotgun (WGS) entry which is preliminary data.</text>
</comment>
<feature type="compositionally biased region" description="Basic residues" evidence="1">
    <location>
        <begin position="34"/>
        <end position="47"/>
    </location>
</feature>
<evidence type="ECO:0000256" key="1">
    <source>
        <dbReference type="SAM" id="MobiDB-lite"/>
    </source>
</evidence>
<sequence length="220" mass="24045">MDLFVRDIQEKDIVEAKAPSFPQARPGTSGFPEHKKRNKPSAFKQKRQGISPDSQTPKPTPSSSDQPLTSLGHGSKAQPSSQGFMANERTNIDRENSQKLASMSPQEIEEARQELFSGLDSSILERLLKRANLDQGSNIATFDESHTAPETAPSRSEQTDQTPEIRVEDTSVGTDTSTPPNQSSKDQSSTTDVRSNNKSKPPKPHPSTTTAHQPSPLKNT</sequence>
<dbReference type="InterPro" id="IPR039913">
    <property type="entry name" value="RPAP1/Rba50"/>
</dbReference>
<keyword evidence="4" id="KW-1185">Reference proteome</keyword>
<feature type="compositionally biased region" description="Polar residues" evidence="1">
    <location>
        <begin position="171"/>
        <end position="194"/>
    </location>
</feature>
<feature type="compositionally biased region" description="Polar residues" evidence="1">
    <location>
        <begin position="153"/>
        <end position="162"/>
    </location>
</feature>
<dbReference type="EMBL" id="JANPWZ010002680">
    <property type="protein sequence ID" value="KAJ3556876.1"/>
    <property type="molecule type" value="Genomic_DNA"/>
</dbReference>
<gene>
    <name evidence="3" type="ORF">NPX13_g10041</name>
</gene>
<reference evidence="3" key="1">
    <citation type="submission" date="2022-07" db="EMBL/GenBank/DDBJ databases">
        <title>Genome Sequence of Xylaria arbuscula.</title>
        <authorList>
            <person name="Buettner E."/>
        </authorList>
    </citation>
    <scope>NUCLEOTIDE SEQUENCE</scope>
    <source>
        <strain evidence="3">VT107</strain>
    </source>
</reference>
<feature type="domain" description="RPAP1 N-terminal" evidence="2">
    <location>
        <begin position="91"/>
        <end position="134"/>
    </location>
</feature>
<dbReference type="InterPro" id="IPR013930">
    <property type="entry name" value="RPAP1_N"/>
</dbReference>
<dbReference type="VEuPathDB" id="FungiDB:F4678DRAFT_442859"/>
<dbReference type="AlphaFoldDB" id="A0A9W8TGY2"/>
<feature type="region of interest" description="Disordered" evidence="1">
    <location>
        <begin position="1"/>
        <end position="113"/>
    </location>
</feature>
<evidence type="ECO:0000313" key="3">
    <source>
        <dbReference type="EMBL" id="KAJ3556876.1"/>
    </source>
</evidence>